<dbReference type="Pfam" id="PF07686">
    <property type="entry name" value="V-set"/>
    <property type="match status" value="1"/>
</dbReference>
<name>A0AAD7SC00_9TELE</name>
<dbReference type="EMBL" id="JAINUG010000081">
    <property type="protein sequence ID" value="KAJ8399700.1"/>
    <property type="molecule type" value="Genomic_DNA"/>
</dbReference>
<dbReference type="SMART" id="SM00409">
    <property type="entry name" value="IG"/>
    <property type="match status" value="1"/>
</dbReference>
<protein>
    <recommendedName>
        <fullName evidence="12">Ig-like domain-containing protein</fullName>
    </recommendedName>
</protein>
<dbReference type="Gene3D" id="2.60.40.10">
    <property type="entry name" value="Immunoglobulins"/>
    <property type="match status" value="2"/>
</dbReference>
<keyword evidence="14" id="KW-1185">Reference proteome</keyword>
<dbReference type="InterPro" id="IPR053896">
    <property type="entry name" value="BTN3A2-like_Ig-C"/>
</dbReference>
<dbReference type="GO" id="GO:0071222">
    <property type="term" value="P:cellular response to lipopolysaccharide"/>
    <property type="evidence" value="ECO:0007669"/>
    <property type="project" value="TreeGrafter"/>
</dbReference>
<evidence type="ECO:0000256" key="4">
    <source>
        <dbReference type="ARBA" id="ARBA00022729"/>
    </source>
</evidence>
<evidence type="ECO:0000313" key="14">
    <source>
        <dbReference type="Proteomes" id="UP001221898"/>
    </source>
</evidence>
<accession>A0AAD7SC00</accession>
<evidence type="ECO:0000256" key="2">
    <source>
        <dbReference type="ARBA" id="ARBA00022475"/>
    </source>
</evidence>
<dbReference type="InterPro" id="IPR013783">
    <property type="entry name" value="Ig-like_fold"/>
</dbReference>
<evidence type="ECO:0000256" key="11">
    <source>
        <dbReference type="SAM" id="SignalP"/>
    </source>
</evidence>
<keyword evidence="4 11" id="KW-0732">Signal</keyword>
<evidence type="ECO:0000256" key="3">
    <source>
        <dbReference type="ARBA" id="ARBA00022692"/>
    </source>
</evidence>
<keyword evidence="2" id="KW-1003">Cell membrane</keyword>
<gene>
    <name evidence="13" type="ORF">AAFF_G00408050</name>
</gene>
<dbReference type="Pfam" id="PF22705">
    <property type="entry name" value="C2-set_3"/>
    <property type="match status" value="1"/>
</dbReference>
<dbReference type="InterPro" id="IPR003599">
    <property type="entry name" value="Ig_sub"/>
</dbReference>
<dbReference type="PANTHER" id="PTHR25466">
    <property type="entry name" value="T-LYMPHOCYTE ACTIVATION ANTIGEN"/>
    <property type="match status" value="1"/>
</dbReference>
<keyword evidence="8" id="KW-0675">Receptor</keyword>
<feature type="domain" description="Ig-like" evidence="12">
    <location>
        <begin position="41"/>
        <end position="124"/>
    </location>
</feature>
<evidence type="ECO:0000313" key="13">
    <source>
        <dbReference type="EMBL" id="KAJ8399700.1"/>
    </source>
</evidence>
<comment type="subcellular location">
    <subcellularLocation>
        <location evidence="1">Cell membrane</location>
        <topology evidence="1">Single-pass type I membrane protein</topology>
    </subcellularLocation>
</comment>
<sequence>MAVFTPAALFLWFFAVVTTATNRLMELRASGLVAEQCHGNVTLLCDISHDKTLKVNHFSWIRMADGETLCTFNDDAEAKKHNRILCKYTDQEQLALTLRHLLPADEGNYTCKLRSNLGIRHTMSAVKVRECFQGSEPVPSSSGVACRFYGVYPQGEVHWFDRDKNVTDKSTADNSGKPDRHGMYNVSSRLLTEDRSREEYNCSLWIPSTGAYLTSTLVRMPVKGGATSVHIVGLVWVLFRTWILIA</sequence>
<keyword evidence="3" id="KW-0812">Transmembrane</keyword>
<dbReference type="GO" id="GO:0042102">
    <property type="term" value="P:positive regulation of T cell proliferation"/>
    <property type="evidence" value="ECO:0007669"/>
    <property type="project" value="TreeGrafter"/>
</dbReference>
<evidence type="ECO:0000256" key="9">
    <source>
        <dbReference type="ARBA" id="ARBA00023180"/>
    </source>
</evidence>
<dbReference type="InterPro" id="IPR013106">
    <property type="entry name" value="Ig_V-set"/>
</dbReference>
<organism evidence="13 14">
    <name type="scientific">Aldrovandia affinis</name>
    <dbReference type="NCBI Taxonomy" id="143900"/>
    <lineage>
        <taxon>Eukaryota</taxon>
        <taxon>Metazoa</taxon>
        <taxon>Chordata</taxon>
        <taxon>Craniata</taxon>
        <taxon>Vertebrata</taxon>
        <taxon>Euteleostomi</taxon>
        <taxon>Actinopterygii</taxon>
        <taxon>Neopterygii</taxon>
        <taxon>Teleostei</taxon>
        <taxon>Notacanthiformes</taxon>
        <taxon>Halosauridae</taxon>
        <taxon>Aldrovandia</taxon>
    </lineage>
</organism>
<feature type="signal peptide" evidence="11">
    <location>
        <begin position="1"/>
        <end position="19"/>
    </location>
</feature>
<dbReference type="GO" id="GO:0042130">
    <property type="term" value="P:negative regulation of T cell proliferation"/>
    <property type="evidence" value="ECO:0007669"/>
    <property type="project" value="TreeGrafter"/>
</dbReference>
<evidence type="ECO:0000256" key="1">
    <source>
        <dbReference type="ARBA" id="ARBA00004251"/>
    </source>
</evidence>
<evidence type="ECO:0000256" key="10">
    <source>
        <dbReference type="ARBA" id="ARBA00023319"/>
    </source>
</evidence>
<dbReference type="SUPFAM" id="SSF48726">
    <property type="entry name" value="Immunoglobulin"/>
    <property type="match status" value="1"/>
</dbReference>
<dbReference type="GO" id="GO:0009897">
    <property type="term" value="C:external side of plasma membrane"/>
    <property type="evidence" value="ECO:0007669"/>
    <property type="project" value="TreeGrafter"/>
</dbReference>
<comment type="caution">
    <text evidence="13">The sequence shown here is derived from an EMBL/GenBank/DDBJ whole genome shotgun (WGS) entry which is preliminary data.</text>
</comment>
<reference evidence="13" key="1">
    <citation type="journal article" date="2023" name="Science">
        <title>Genome structures resolve the early diversification of teleost fishes.</title>
        <authorList>
            <person name="Parey E."/>
            <person name="Louis A."/>
            <person name="Montfort J."/>
            <person name="Bouchez O."/>
            <person name="Roques C."/>
            <person name="Iampietro C."/>
            <person name="Lluch J."/>
            <person name="Castinel A."/>
            <person name="Donnadieu C."/>
            <person name="Desvignes T."/>
            <person name="Floi Bucao C."/>
            <person name="Jouanno E."/>
            <person name="Wen M."/>
            <person name="Mejri S."/>
            <person name="Dirks R."/>
            <person name="Jansen H."/>
            <person name="Henkel C."/>
            <person name="Chen W.J."/>
            <person name="Zahm M."/>
            <person name="Cabau C."/>
            <person name="Klopp C."/>
            <person name="Thompson A.W."/>
            <person name="Robinson-Rechavi M."/>
            <person name="Braasch I."/>
            <person name="Lecointre G."/>
            <person name="Bobe J."/>
            <person name="Postlethwait J.H."/>
            <person name="Berthelot C."/>
            <person name="Roest Crollius H."/>
            <person name="Guiguen Y."/>
        </authorList>
    </citation>
    <scope>NUCLEOTIDE SEQUENCE</scope>
    <source>
        <strain evidence="13">NC1722</strain>
    </source>
</reference>
<dbReference type="GO" id="GO:0006955">
    <property type="term" value="P:immune response"/>
    <property type="evidence" value="ECO:0007669"/>
    <property type="project" value="TreeGrafter"/>
</dbReference>
<proteinExistence type="predicted"/>
<dbReference type="GO" id="GO:0031295">
    <property type="term" value="P:T cell costimulation"/>
    <property type="evidence" value="ECO:0007669"/>
    <property type="project" value="TreeGrafter"/>
</dbReference>
<keyword evidence="10" id="KW-0393">Immunoglobulin domain</keyword>
<keyword evidence="5" id="KW-1133">Transmembrane helix</keyword>
<evidence type="ECO:0000256" key="7">
    <source>
        <dbReference type="ARBA" id="ARBA00023157"/>
    </source>
</evidence>
<evidence type="ECO:0000256" key="6">
    <source>
        <dbReference type="ARBA" id="ARBA00023136"/>
    </source>
</evidence>
<dbReference type="GO" id="GO:0007166">
    <property type="term" value="P:cell surface receptor signaling pathway"/>
    <property type="evidence" value="ECO:0007669"/>
    <property type="project" value="TreeGrafter"/>
</dbReference>
<keyword evidence="7" id="KW-1015">Disulfide bond</keyword>
<keyword evidence="9" id="KW-0325">Glycoprotein</keyword>
<dbReference type="InterPro" id="IPR051713">
    <property type="entry name" value="T-cell_Activation_Regulation"/>
</dbReference>
<dbReference type="PANTHER" id="PTHR25466:SF3">
    <property type="entry name" value="PROGRAMMED CELL DEATH 1 LIGAND 1"/>
    <property type="match status" value="1"/>
</dbReference>
<dbReference type="InterPro" id="IPR036179">
    <property type="entry name" value="Ig-like_dom_sf"/>
</dbReference>
<evidence type="ECO:0000259" key="12">
    <source>
        <dbReference type="PROSITE" id="PS50835"/>
    </source>
</evidence>
<evidence type="ECO:0000256" key="8">
    <source>
        <dbReference type="ARBA" id="ARBA00023170"/>
    </source>
</evidence>
<keyword evidence="6" id="KW-0472">Membrane</keyword>
<dbReference type="PROSITE" id="PS50835">
    <property type="entry name" value="IG_LIKE"/>
    <property type="match status" value="1"/>
</dbReference>
<dbReference type="AlphaFoldDB" id="A0AAD7SC00"/>
<dbReference type="Proteomes" id="UP001221898">
    <property type="component" value="Unassembled WGS sequence"/>
</dbReference>
<dbReference type="InterPro" id="IPR007110">
    <property type="entry name" value="Ig-like_dom"/>
</dbReference>
<evidence type="ECO:0000256" key="5">
    <source>
        <dbReference type="ARBA" id="ARBA00022989"/>
    </source>
</evidence>
<feature type="chain" id="PRO_5041931903" description="Ig-like domain-containing protein" evidence="11">
    <location>
        <begin position="20"/>
        <end position="246"/>
    </location>
</feature>